<evidence type="ECO:0000313" key="6">
    <source>
        <dbReference type="Proteomes" id="UP001164776"/>
    </source>
</evidence>
<feature type="domain" description="NB-ARC" evidence="3">
    <location>
        <begin position="165"/>
        <end position="315"/>
    </location>
</feature>
<name>A0A9W8CF58_9POAL</name>
<accession>A0A9W8CF58</accession>
<proteinExistence type="predicted"/>
<dbReference type="SUPFAM" id="SSF52540">
    <property type="entry name" value="P-loop containing nucleoside triphosphate hydrolases"/>
    <property type="match status" value="1"/>
</dbReference>
<dbReference type="Pfam" id="PF00931">
    <property type="entry name" value="NB-ARC"/>
    <property type="match status" value="1"/>
</dbReference>
<dbReference type="Gene3D" id="1.20.5.4130">
    <property type="match status" value="1"/>
</dbReference>
<keyword evidence="1" id="KW-0611">Plant defense</keyword>
<dbReference type="PANTHER" id="PTHR23155">
    <property type="entry name" value="DISEASE RESISTANCE PROTEIN RP"/>
    <property type="match status" value="1"/>
</dbReference>
<dbReference type="Gene3D" id="3.40.50.300">
    <property type="entry name" value="P-loop containing nucleotide triphosphate hydrolases"/>
    <property type="match status" value="1"/>
</dbReference>
<evidence type="ECO:0008006" key="7">
    <source>
        <dbReference type="Google" id="ProtNLM"/>
    </source>
</evidence>
<comment type="caution">
    <text evidence="5">The sequence shown here is derived from an EMBL/GenBank/DDBJ whole genome shotgun (WGS) entry which is preliminary data.</text>
</comment>
<dbReference type="PANTHER" id="PTHR23155:SF1233">
    <property type="entry name" value="DISEASE RESISTANCE PROTEIN RGA4"/>
    <property type="match status" value="1"/>
</dbReference>
<feature type="coiled-coil region" evidence="2">
    <location>
        <begin position="24"/>
        <end position="51"/>
    </location>
</feature>
<keyword evidence="2" id="KW-0175">Coiled coil</keyword>
<dbReference type="Proteomes" id="UP001164776">
    <property type="component" value="Unassembled WGS sequence"/>
</dbReference>
<dbReference type="InterPro" id="IPR027417">
    <property type="entry name" value="P-loop_NTPase"/>
</dbReference>
<reference evidence="5 6" key="1">
    <citation type="submission" date="2022-10" db="EMBL/GenBank/DDBJ databases">
        <title>WGS assembly of Paspalum vaginatum 540-79.</title>
        <authorList>
            <person name="Sun G."/>
            <person name="Wase N."/>
            <person name="Shu S."/>
            <person name="Jenkins J."/>
            <person name="Zhou B."/>
            <person name="Torres-Rodriguez J."/>
            <person name="Chen C."/>
            <person name="Sandor L."/>
            <person name="Plott C."/>
            <person name="Yoshinga Y."/>
            <person name="Daum C."/>
            <person name="Qi P."/>
            <person name="Barry K."/>
            <person name="Lipzen A."/>
            <person name="Berry L."/>
            <person name="Pedersen C."/>
            <person name="Gottilla T."/>
            <person name="Foltz A."/>
            <person name="Yu H."/>
            <person name="O'Malley R."/>
            <person name="Zhang C."/>
            <person name="Devos K."/>
            <person name="Sigmon B."/>
            <person name="Yu B."/>
            <person name="Obata T."/>
            <person name="Schmutz J."/>
            <person name="Schnable J."/>
        </authorList>
    </citation>
    <scope>NUCLEOTIDE SEQUENCE [LARGE SCALE GENOMIC DNA]</scope>
    <source>
        <strain evidence="6">cv. 540-79</strain>
    </source>
</reference>
<dbReference type="InterPro" id="IPR044974">
    <property type="entry name" value="Disease_R_plants"/>
</dbReference>
<evidence type="ECO:0000259" key="3">
    <source>
        <dbReference type="Pfam" id="PF00931"/>
    </source>
</evidence>
<evidence type="ECO:0000256" key="1">
    <source>
        <dbReference type="ARBA" id="ARBA00022821"/>
    </source>
</evidence>
<dbReference type="AlphaFoldDB" id="A0A9W8CF58"/>
<organism evidence="5 6">
    <name type="scientific">Paspalum vaginatum</name>
    <name type="common">seashore paspalum</name>
    <dbReference type="NCBI Taxonomy" id="158149"/>
    <lineage>
        <taxon>Eukaryota</taxon>
        <taxon>Viridiplantae</taxon>
        <taxon>Streptophyta</taxon>
        <taxon>Embryophyta</taxon>
        <taxon>Tracheophyta</taxon>
        <taxon>Spermatophyta</taxon>
        <taxon>Magnoliopsida</taxon>
        <taxon>Liliopsida</taxon>
        <taxon>Poales</taxon>
        <taxon>Poaceae</taxon>
        <taxon>PACMAD clade</taxon>
        <taxon>Panicoideae</taxon>
        <taxon>Andropogonodae</taxon>
        <taxon>Paspaleae</taxon>
        <taxon>Paspalinae</taxon>
        <taxon>Paspalum</taxon>
    </lineage>
</organism>
<evidence type="ECO:0000259" key="4">
    <source>
        <dbReference type="Pfam" id="PF23559"/>
    </source>
</evidence>
<protein>
    <recommendedName>
        <fullName evidence="7">AAA+ ATPase domain-containing protein</fullName>
    </recommendedName>
</protein>
<dbReference type="OrthoDB" id="5986190at2759"/>
<keyword evidence="6" id="KW-1185">Reference proteome</keyword>
<dbReference type="Pfam" id="PF23559">
    <property type="entry name" value="WHD_DRP"/>
    <property type="match status" value="1"/>
</dbReference>
<dbReference type="GO" id="GO:0043531">
    <property type="term" value="F:ADP binding"/>
    <property type="evidence" value="ECO:0007669"/>
    <property type="project" value="InterPro"/>
</dbReference>
<dbReference type="InterPro" id="IPR058922">
    <property type="entry name" value="WHD_DRP"/>
</dbReference>
<evidence type="ECO:0000256" key="2">
    <source>
        <dbReference type="SAM" id="Coils"/>
    </source>
</evidence>
<sequence>MEPISMAATVTGLVDACLKLLHTVQQSYEKYDEFKEKIDSAKKELRAINGAINKSSAAAEDDTDGWIVDLEEIKREIEDSIDHYNFKVKRQDDGYGYRGFVPRVGKLLFGPEEKLLEDIEAINTRIKEVHDRAKRYQHAGETSAGNHYQHPRVADPEGLGTSMAELVQMMRNKEMVVVVAISGPSGSGKSVLAQAVCRQVERDFKRKAWVTATSSPDPNNLIKGITQQLGFEQPPPLKDPGTHLREELIRKPKRCIIGIEEIESKDYWGILANAFPDGESRIRIILTTRTEDVAQHCSKHSYKMPALDQSSARNLLLKTASFNERSEGPSDLDEGLVKILETCEYLPVAIANMGVYMKKKSVSTRWNKYHCEEICKDIDSLLVNNQEGAFTGVKHVFDSSYASLSYRAKICLLSLISACPNVEENGCIKRKSMIRRWLAERLIEGTNTQTAEEVANECFTALVNHNFIVPLKVSVSAQIKTFRVHRMMLPFIKGKATSCRFVTRLDIHQGKKVEPHASTIQLCLYSSSTDYHAASRDAAIDLRRIRLLTFHGKASNALKNFKSTVFLRVLILENIENLTDGHLDAICSPSMLKHQRQ</sequence>
<dbReference type="InterPro" id="IPR002182">
    <property type="entry name" value="NB-ARC"/>
</dbReference>
<dbReference type="GO" id="GO:0098542">
    <property type="term" value="P:defense response to other organism"/>
    <property type="evidence" value="ECO:0007669"/>
    <property type="project" value="TreeGrafter"/>
</dbReference>
<dbReference type="EMBL" id="MU629502">
    <property type="protein sequence ID" value="KAJ1256553.1"/>
    <property type="molecule type" value="Genomic_DNA"/>
</dbReference>
<feature type="domain" description="Disease resistance protein winged helix" evidence="4">
    <location>
        <begin position="428"/>
        <end position="489"/>
    </location>
</feature>
<evidence type="ECO:0000313" key="5">
    <source>
        <dbReference type="EMBL" id="KAJ1256553.1"/>
    </source>
</evidence>
<gene>
    <name evidence="5" type="ORF">BS78_K007100</name>
</gene>